<evidence type="ECO:0000256" key="1">
    <source>
        <dbReference type="SAM" id="MobiDB-lite"/>
    </source>
</evidence>
<organism evidence="2 3">
    <name type="scientific">Dibothriocephalus latus</name>
    <name type="common">Fish tapeworm</name>
    <name type="synonym">Diphyllobothrium latum</name>
    <dbReference type="NCBI Taxonomy" id="60516"/>
    <lineage>
        <taxon>Eukaryota</taxon>
        <taxon>Metazoa</taxon>
        <taxon>Spiralia</taxon>
        <taxon>Lophotrochozoa</taxon>
        <taxon>Platyhelminthes</taxon>
        <taxon>Cestoda</taxon>
        <taxon>Eucestoda</taxon>
        <taxon>Diphyllobothriidea</taxon>
        <taxon>Diphyllobothriidae</taxon>
        <taxon>Dibothriocephalus</taxon>
    </lineage>
</organism>
<accession>A0A3P7MF36</accession>
<dbReference type="AlphaFoldDB" id="A0A3P7MF36"/>
<evidence type="ECO:0000313" key="3">
    <source>
        <dbReference type="Proteomes" id="UP000281553"/>
    </source>
</evidence>
<sequence length="267" mass="30103">MLNMRGVGSTRVYRLWHQPPILEKSLSEESAALLGDNGVAACCTNVIKNLQLVATNFTPIRQPRPVKSGARETGVDGSLLERLKSKARSCIQDLESTLHLIEGSMQDVDLSEYLHFHLPSKPTITEERALQSVDSNRKKPTKEKEAKFRSDQKPNLHNTILILNCWMTSLPQTIRNEIRILEEEKDRIFEINMHILCHFDVGHVYQTTVGAKSAFLKGLWNMANSEQPEPATPEAVNALDEKFTRLKARAGNFTSDVLRLNSLNTVM</sequence>
<dbReference type="Proteomes" id="UP000281553">
    <property type="component" value="Unassembled WGS sequence"/>
</dbReference>
<reference evidence="2 3" key="1">
    <citation type="submission" date="2018-11" db="EMBL/GenBank/DDBJ databases">
        <authorList>
            <consortium name="Pathogen Informatics"/>
        </authorList>
    </citation>
    <scope>NUCLEOTIDE SEQUENCE [LARGE SCALE GENOMIC DNA]</scope>
</reference>
<dbReference type="EMBL" id="UYRU01066088">
    <property type="protein sequence ID" value="VDN16511.1"/>
    <property type="molecule type" value="Genomic_DNA"/>
</dbReference>
<protein>
    <submittedName>
        <fullName evidence="2">Uncharacterized protein</fullName>
    </submittedName>
</protein>
<gene>
    <name evidence="2" type="ORF">DILT_LOCUS12342</name>
</gene>
<name>A0A3P7MF36_DIBLA</name>
<feature type="region of interest" description="Disordered" evidence="1">
    <location>
        <begin position="130"/>
        <end position="150"/>
    </location>
</feature>
<evidence type="ECO:0000313" key="2">
    <source>
        <dbReference type="EMBL" id="VDN16511.1"/>
    </source>
</evidence>
<keyword evidence="3" id="KW-1185">Reference proteome</keyword>
<dbReference type="OrthoDB" id="6267438at2759"/>
<proteinExistence type="predicted"/>